<evidence type="ECO:0000256" key="13">
    <source>
        <dbReference type="SAM" id="MobiDB-lite"/>
    </source>
</evidence>
<dbReference type="InterPro" id="IPR036388">
    <property type="entry name" value="WH-like_DNA-bd_sf"/>
</dbReference>
<dbReference type="CDD" id="cd17920">
    <property type="entry name" value="DEXHc_RecQ"/>
    <property type="match status" value="1"/>
</dbReference>
<proteinExistence type="inferred from homology"/>
<dbReference type="GO" id="GO:0006281">
    <property type="term" value="P:DNA repair"/>
    <property type="evidence" value="ECO:0007669"/>
    <property type="project" value="TreeGrafter"/>
</dbReference>
<evidence type="ECO:0000256" key="6">
    <source>
        <dbReference type="ARBA" id="ARBA00022840"/>
    </source>
</evidence>
<evidence type="ECO:0000256" key="2">
    <source>
        <dbReference type="ARBA" id="ARBA00022723"/>
    </source>
</evidence>
<dbReference type="AlphaFoldDB" id="A0A9Q2W5W4"/>
<evidence type="ECO:0000259" key="15">
    <source>
        <dbReference type="PROSITE" id="PS51194"/>
    </source>
</evidence>
<dbReference type="GO" id="GO:0043590">
    <property type="term" value="C:bacterial nucleoid"/>
    <property type="evidence" value="ECO:0007669"/>
    <property type="project" value="TreeGrafter"/>
</dbReference>
<dbReference type="GO" id="GO:0003677">
    <property type="term" value="F:DNA binding"/>
    <property type="evidence" value="ECO:0007669"/>
    <property type="project" value="UniProtKB-KW"/>
</dbReference>
<dbReference type="InterPro" id="IPR004589">
    <property type="entry name" value="DNA_helicase_ATP-dep_RecQ"/>
</dbReference>
<evidence type="ECO:0000256" key="5">
    <source>
        <dbReference type="ARBA" id="ARBA00022806"/>
    </source>
</evidence>
<dbReference type="GO" id="GO:0005737">
    <property type="term" value="C:cytoplasm"/>
    <property type="evidence" value="ECO:0007669"/>
    <property type="project" value="TreeGrafter"/>
</dbReference>
<dbReference type="GO" id="GO:0030894">
    <property type="term" value="C:replisome"/>
    <property type="evidence" value="ECO:0007669"/>
    <property type="project" value="TreeGrafter"/>
</dbReference>
<keyword evidence="5 16" id="KW-0347">Helicase</keyword>
<dbReference type="GO" id="GO:0009378">
    <property type="term" value="F:four-way junction helicase activity"/>
    <property type="evidence" value="ECO:0007669"/>
    <property type="project" value="TreeGrafter"/>
</dbReference>
<keyword evidence="3" id="KW-0547">Nucleotide-binding</keyword>
<dbReference type="PROSITE" id="PS51194">
    <property type="entry name" value="HELICASE_CTER"/>
    <property type="match status" value="1"/>
</dbReference>
<evidence type="ECO:0000256" key="10">
    <source>
        <dbReference type="ARBA" id="ARBA00034808"/>
    </source>
</evidence>
<dbReference type="GO" id="GO:0005524">
    <property type="term" value="F:ATP binding"/>
    <property type="evidence" value="ECO:0007669"/>
    <property type="project" value="UniProtKB-KW"/>
</dbReference>
<dbReference type="InterPro" id="IPR032284">
    <property type="entry name" value="RecQ_Zn-bd"/>
</dbReference>
<dbReference type="EC" id="5.6.2.4" evidence="10"/>
<dbReference type="PROSITE" id="PS51192">
    <property type="entry name" value="HELICASE_ATP_BIND_1"/>
    <property type="match status" value="1"/>
</dbReference>
<dbReference type="InterPro" id="IPR014001">
    <property type="entry name" value="Helicase_ATP-bd"/>
</dbReference>
<dbReference type="SUPFAM" id="SSF52540">
    <property type="entry name" value="P-loop containing nucleoside triphosphate hydrolases"/>
    <property type="match status" value="1"/>
</dbReference>
<evidence type="ECO:0000256" key="12">
    <source>
        <dbReference type="ARBA" id="ARBA00044550"/>
    </source>
</evidence>
<organism evidence="16 17">
    <name type="scientific">Curtobacterium flaccumfaciens pv. flaccumfaciens</name>
    <dbReference type="NCBI Taxonomy" id="138532"/>
    <lineage>
        <taxon>Bacteria</taxon>
        <taxon>Bacillati</taxon>
        <taxon>Actinomycetota</taxon>
        <taxon>Actinomycetes</taxon>
        <taxon>Micrococcales</taxon>
        <taxon>Microbacteriaceae</taxon>
        <taxon>Curtobacterium</taxon>
    </lineage>
</organism>
<dbReference type="SMART" id="SM00487">
    <property type="entry name" value="DEXDc"/>
    <property type="match status" value="1"/>
</dbReference>
<evidence type="ECO:0000256" key="8">
    <source>
        <dbReference type="ARBA" id="ARBA00023235"/>
    </source>
</evidence>
<evidence type="ECO:0000313" key="16">
    <source>
        <dbReference type="EMBL" id="MBT1541413.1"/>
    </source>
</evidence>
<dbReference type="Pfam" id="PF00271">
    <property type="entry name" value="Helicase_C"/>
    <property type="match status" value="1"/>
</dbReference>
<keyword evidence="7" id="KW-0238">DNA-binding</keyword>
<dbReference type="GO" id="GO:0006310">
    <property type="term" value="P:DNA recombination"/>
    <property type="evidence" value="ECO:0007669"/>
    <property type="project" value="InterPro"/>
</dbReference>
<dbReference type="PANTHER" id="PTHR13710:SF105">
    <property type="entry name" value="ATP-DEPENDENT DNA HELICASE Q1"/>
    <property type="match status" value="1"/>
</dbReference>
<dbReference type="Gene3D" id="3.40.50.300">
    <property type="entry name" value="P-loop containing nucleotide triphosphate hydrolases"/>
    <property type="match status" value="2"/>
</dbReference>
<dbReference type="SMART" id="SM00490">
    <property type="entry name" value="HELICc"/>
    <property type="match status" value="1"/>
</dbReference>
<dbReference type="InterPro" id="IPR027417">
    <property type="entry name" value="P-loop_NTPase"/>
</dbReference>
<dbReference type="EMBL" id="JAHEWX010000005">
    <property type="protein sequence ID" value="MBT1541413.1"/>
    <property type="molecule type" value="Genomic_DNA"/>
</dbReference>
<feature type="domain" description="Helicase ATP-binding" evidence="14">
    <location>
        <begin position="25"/>
        <end position="195"/>
    </location>
</feature>
<comment type="catalytic activity">
    <reaction evidence="9">
        <text>Couples ATP hydrolysis with the unwinding of duplex DNA by translocating in the 3'-5' direction.</text>
        <dbReference type="EC" id="5.6.2.4"/>
    </reaction>
</comment>
<evidence type="ECO:0000256" key="1">
    <source>
        <dbReference type="ARBA" id="ARBA00005446"/>
    </source>
</evidence>
<comment type="similarity">
    <text evidence="1">Belongs to the helicase family. RecQ subfamily.</text>
</comment>
<dbReference type="Proteomes" id="UP000709437">
    <property type="component" value="Unassembled WGS sequence"/>
</dbReference>
<evidence type="ECO:0000256" key="11">
    <source>
        <dbReference type="ARBA" id="ARBA00044535"/>
    </source>
</evidence>
<dbReference type="NCBIfam" id="TIGR00614">
    <property type="entry name" value="recQ_fam"/>
    <property type="match status" value="1"/>
</dbReference>
<evidence type="ECO:0000256" key="7">
    <source>
        <dbReference type="ARBA" id="ARBA00023125"/>
    </source>
</evidence>
<comment type="caution">
    <text evidence="16">The sequence shown here is derived from an EMBL/GenBank/DDBJ whole genome shotgun (WGS) entry which is preliminary data.</text>
</comment>
<evidence type="ECO:0000256" key="3">
    <source>
        <dbReference type="ARBA" id="ARBA00022741"/>
    </source>
</evidence>
<dbReference type="PANTHER" id="PTHR13710">
    <property type="entry name" value="DNA HELICASE RECQ FAMILY MEMBER"/>
    <property type="match status" value="1"/>
</dbReference>
<dbReference type="RefSeq" id="WP_214518608.1">
    <property type="nucleotide sequence ID" value="NZ_JAHEWX010000005.1"/>
</dbReference>
<dbReference type="GO" id="GO:0043138">
    <property type="term" value="F:3'-5' DNA helicase activity"/>
    <property type="evidence" value="ECO:0007669"/>
    <property type="project" value="UniProtKB-EC"/>
</dbReference>
<evidence type="ECO:0000259" key="14">
    <source>
        <dbReference type="PROSITE" id="PS51192"/>
    </source>
</evidence>
<dbReference type="Pfam" id="PF00270">
    <property type="entry name" value="DEAD"/>
    <property type="match status" value="1"/>
</dbReference>
<dbReference type="Pfam" id="PF12073">
    <property type="entry name" value="DUF3553"/>
    <property type="match status" value="1"/>
</dbReference>
<keyword evidence="6" id="KW-0067">ATP-binding</keyword>
<dbReference type="Pfam" id="PF16124">
    <property type="entry name" value="RecQ_Zn_bind"/>
    <property type="match status" value="1"/>
</dbReference>
<evidence type="ECO:0000256" key="9">
    <source>
        <dbReference type="ARBA" id="ARBA00034617"/>
    </source>
</evidence>
<dbReference type="GO" id="GO:0046872">
    <property type="term" value="F:metal ion binding"/>
    <property type="evidence" value="ECO:0007669"/>
    <property type="project" value="UniProtKB-KW"/>
</dbReference>
<accession>A0A9Q2W5W4</accession>
<dbReference type="Gene3D" id="1.10.10.10">
    <property type="entry name" value="Winged helix-like DNA-binding domain superfamily/Winged helix DNA-binding domain"/>
    <property type="match status" value="1"/>
</dbReference>
<protein>
    <recommendedName>
        <fullName evidence="11">ATP-dependent DNA helicase RecQ</fullName>
        <ecNumber evidence="10">5.6.2.4</ecNumber>
    </recommendedName>
    <alternativeName>
        <fullName evidence="12">DNA 3'-5' helicase RecQ</fullName>
    </alternativeName>
</protein>
<sequence length="543" mass="58299">MHPELRTRATEVFGWKLRPDQESVIDAVLEGRDALAVMPTGSGKSAIYQVAGLGLDGLVVVVSPLVALQEDQVVGLEHHPGAPRAVALNATKKARDVADAWDAVAAGQVGYVFLAPEQLVKDDVLERLRDAGVALVAVDEAHCISSWGHDFRPDYLALGEAAERLGRPPVLALTATGSAPVRDDIVERLRMRDPFVLASGFDRPGIRLEVIRHAEDAEKRQAVVDQVAELDGATVVYVATRAATTEYADALATRGRRAQPYHAGMRVAERESVHTGFLDGDVDVVVATSAFGMGIDKPDVRYVVHADVPESVDAYYQEIGRAGRDAEPAGATLHYRAEDFGLRTFFASGSPRPASVRAVFDAVPPSGSIARSALTEASGLSARTAGRALNALLDAGALRDDVDGVSRMPDGPRDADRAARATADRAAERERVEESRIAMMRQLAETTACRRQFLLGYFGDELPEPCGNCDTCSSGTARDASAHVADGANDAVWPPDARVEHAEWGTGVVMSTEEDRITVFFESAGYRTLALADVEERDLLERV</sequence>
<evidence type="ECO:0000256" key="4">
    <source>
        <dbReference type="ARBA" id="ARBA00022801"/>
    </source>
</evidence>
<dbReference type="InterPro" id="IPR001650">
    <property type="entry name" value="Helicase_C-like"/>
</dbReference>
<keyword evidence="8" id="KW-0413">Isomerase</keyword>
<dbReference type="InterPro" id="IPR021938">
    <property type="entry name" value="DUF3553"/>
</dbReference>
<feature type="region of interest" description="Disordered" evidence="13">
    <location>
        <begin position="401"/>
        <end position="429"/>
    </location>
</feature>
<reference evidence="16" key="1">
    <citation type="submission" date="2021-05" db="EMBL/GenBank/DDBJ databases">
        <title>Whole genome sequence of Curtobacterium flaccumfaciens pv. flaccumfaciens strain CFBP 3417.</title>
        <authorList>
            <person name="Osdaghi E."/>
            <person name="Taghouti G."/>
            <person name="Portier P."/>
            <person name="Fazliarab A."/>
            <person name="Taghavi S.M."/>
            <person name="Briand M."/>
            <person name="Le-Saux M."/>
            <person name="Jacques M.-A."/>
        </authorList>
    </citation>
    <scope>NUCLEOTIDE SEQUENCE</scope>
    <source>
        <strain evidence="16">CFBP 3417</strain>
    </source>
</reference>
<keyword evidence="4 16" id="KW-0378">Hydrolase</keyword>
<gene>
    <name evidence="16" type="ORF">KK103_06525</name>
</gene>
<dbReference type="InterPro" id="IPR011545">
    <property type="entry name" value="DEAD/DEAH_box_helicase_dom"/>
</dbReference>
<name>A0A9Q2W5W4_9MICO</name>
<dbReference type="GO" id="GO:0016787">
    <property type="term" value="F:hydrolase activity"/>
    <property type="evidence" value="ECO:0007669"/>
    <property type="project" value="UniProtKB-KW"/>
</dbReference>
<evidence type="ECO:0000313" key="17">
    <source>
        <dbReference type="Proteomes" id="UP000709437"/>
    </source>
</evidence>
<feature type="domain" description="Helicase C-terminal" evidence="15">
    <location>
        <begin position="222"/>
        <end position="371"/>
    </location>
</feature>
<keyword evidence="2" id="KW-0479">Metal-binding</keyword>